<reference evidence="2" key="1">
    <citation type="submission" date="2019-06" db="EMBL/GenBank/DDBJ databases">
        <title>Draft genome sequence of the griseofulvin-producing fungus Xylaria cubensis strain G536.</title>
        <authorList>
            <person name="Mead M.E."/>
            <person name="Raja H.A."/>
            <person name="Steenwyk J.L."/>
            <person name="Knowles S.L."/>
            <person name="Oberlies N.H."/>
            <person name="Rokas A."/>
        </authorList>
    </citation>
    <scope>NUCLEOTIDE SEQUENCE [LARGE SCALE GENOMIC DNA]</scope>
    <source>
        <strain evidence="2">G536</strain>
    </source>
</reference>
<name>A0A553HJS9_9PEZI</name>
<dbReference type="Proteomes" id="UP000319160">
    <property type="component" value="Unassembled WGS sequence"/>
</dbReference>
<evidence type="ECO:0000313" key="1">
    <source>
        <dbReference type="EMBL" id="TRX88208.1"/>
    </source>
</evidence>
<sequence>MKTLRTFVVNAHIRIGGYKGADLEFEGAGYSKDSDDSSNNIKWDLGDQIPTGAGLPIVQRTKETISSLATFGAGTPEDPCILYRCPVLFAGKELDQFHEFASWICQELGFTHIWIRAHVHTWKTRRDTITGRKTGDMQHGEDSHITVYLGFREDWINVHGDIYVKVLRTANGKTYMPTGLMHVGEMKLQDGQPPRNPRL</sequence>
<accession>A0A553HJS9</accession>
<protein>
    <submittedName>
        <fullName evidence="1">Uncharacterized protein</fullName>
    </submittedName>
</protein>
<gene>
    <name evidence="1" type="ORF">FHL15_010897</name>
</gene>
<proteinExistence type="predicted"/>
<dbReference type="EMBL" id="VFLP01000096">
    <property type="protein sequence ID" value="TRX88208.1"/>
    <property type="molecule type" value="Genomic_DNA"/>
</dbReference>
<keyword evidence="2" id="KW-1185">Reference proteome</keyword>
<comment type="caution">
    <text evidence="1">The sequence shown here is derived from an EMBL/GenBank/DDBJ whole genome shotgun (WGS) entry which is preliminary data.</text>
</comment>
<evidence type="ECO:0000313" key="2">
    <source>
        <dbReference type="Proteomes" id="UP000319160"/>
    </source>
</evidence>
<organism evidence="1 2">
    <name type="scientific">Xylaria flabelliformis</name>
    <dbReference type="NCBI Taxonomy" id="2512241"/>
    <lineage>
        <taxon>Eukaryota</taxon>
        <taxon>Fungi</taxon>
        <taxon>Dikarya</taxon>
        <taxon>Ascomycota</taxon>
        <taxon>Pezizomycotina</taxon>
        <taxon>Sordariomycetes</taxon>
        <taxon>Xylariomycetidae</taxon>
        <taxon>Xylariales</taxon>
        <taxon>Xylariaceae</taxon>
        <taxon>Xylaria</taxon>
    </lineage>
</organism>
<dbReference type="AlphaFoldDB" id="A0A553HJS9"/>
<dbReference type="OrthoDB" id="4680515at2759"/>